<feature type="compositionally biased region" description="Polar residues" evidence="1">
    <location>
        <begin position="1"/>
        <end position="11"/>
    </location>
</feature>
<name>A0A6J4IJ28_9ACTN</name>
<gene>
    <name evidence="2" type="ORF">AVDCRST_MAG20-2296</name>
</gene>
<organism evidence="2">
    <name type="scientific">uncultured Acidimicrobiales bacterium</name>
    <dbReference type="NCBI Taxonomy" id="310071"/>
    <lineage>
        <taxon>Bacteria</taxon>
        <taxon>Bacillati</taxon>
        <taxon>Actinomycetota</taxon>
        <taxon>Acidimicrobiia</taxon>
        <taxon>Acidimicrobiales</taxon>
        <taxon>environmental samples</taxon>
    </lineage>
</organism>
<accession>A0A6J4IJ28</accession>
<proteinExistence type="predicted"/>
<feature type="non-terminal residue" evidence="2">
    <location>
        <position position="1"/>
    </location>
</feature>
<feature type="region of interest" description="Disordered" evidence="1">
    <location>
        <begin position="1"/>
        <end position="153"/>
    </location>
</feature>
<feature type="compositionally biased region" description="Low complexity" evidence="1">
    <location>
        <begin position="140"/>
        <end position="153"/>
    </location>
</feature>
<evidence type="ECO:0000313" key="2">
    <source>
        <dbReference type="EMBL" id="CAA9251561.1"/>
    </source>
</evidence>
<protein>
    <submittedName>
        <fullName evidence="2">Uncharacterized protein</fullName>
    </submittedName>
</protein>
<feature type="non-terminal residue" evidence="2">
    <location>
        <position position="153"/>
    </location>
</feature>
<feature type="compositionally biased region" description="Low complexity" evidence="1">
    <location>
        <begin position="102"/>
        <end position="124"/>
    </location>
</feature>
<evidence type="ECO:0000256" key="1">
    <source>
        <dbReference type="SAM" id="MobiDB-lite"/>
    </source>
</evidence>
<sequence>WPSSRSTTWSRPGTGCPGSACGSSGAPTSPTWPAPTSTPRTCRAPSSRSTAPSRPGRGAGPGPGGSVRRRRIASPGGSGASPWRVPTRTPWRRGGRRSSACRPTGRPSPSTTRRSWRSWRGTTRASPTCASPARDRPGRRWSAASASTWRRSR</sequence>
<feature type="compositionally biased region" description="Low complexity" evidence="1">
    <location>
        <begin position="12"/>
        <end position="56"/>
    </location>
</feature>
<dbReference type="AlphaFoldDB" id="A0A6J4IJ28"/>
<reference evidence="2" key="1">
    <citation type="submission" date="2020-02" db="EMBL/GenBank/DDBJ databases">
        <authorList>
            <person name="Meier V. D."/>
        </authorList>
    </citation>
    <scope>NUCLEOTIDE SEQUENCE</scope>
    <source>
        <strain evidence="2">AVDCRST_MAG20</strain>
    </source>
</reference>
<dbReference type="EMBL" id="CADCSY010000102">
    <property type="protein sequence ID" value="CAA9251561.1"/>
    <property type="molecule type" value="Genomic_DNA"/>
</dbReference>